<dbReference type="Pfam" id="PF19799">
    <property type="entry name" value="DUF6282"/>
    <property type="match status" value="1"/>
</dbReference>
<dbReference type="Proteomes" id="UP000539538">
    <property type="component" value="Unassembled WGS sequence"/>
</dbReference>
<gene>
    <name evidence="1" type="ORF">GGQ99_001862</name>
</gene>
<name>A0ABR6L077_9HYPH</name>
<sequence>MKALPHVGDKRVIDMHVHIGPEFLRRKYSAETLAAEARSEGFGVVMKNHFQPTTGQVSQLRRPDDKVALVGSVALNFGCGGVDDHGVRSALSGWKRDVTAADPDSDRFVVWMPTMCCEAHLKKYNRRDLSEAWGIKGQYTRYYAEGTGYTLDEGNDDKMAALRRALQVIADNDLILATGHFDRNETLTVVRIAHEMGIRRIIMTHPLFQTTELDPETMRRMWEQYGAYSELAFVNLAMDDLSYEQYIEVIEAVGSQGVILSSDVGQVFSAGVGDALREFFTELQARGVKEDDIVQMSVMNTNKLLFETME</sequence>
<reference evidence="1 2" key="1">
    <citation type="submission" date="2020-08" db="EMBL/GenBank/DDBJ databases">
        <title>Genomic Encyclopedia of Type Strains, Phase IV (KMG-IV): sequencing the most valuable type-strain genomes for metagenomic binning, comparative biology and taxonomic classification.</title>
        <authorList>
            <person name="Goeker M."/>
        </authorList>
    </citation>
    <scope>NUCLEOTIDE SEQUENCE [LARGE SCALE GENOMIC DNA]</scope>
    <source>
        <strain evidence="1 2">DSM 7050</strain>
    </source>
</reference>
<keyword evidence="2" id="KW-1185">Reference proteome</keyword>
<dbReference type="SUPFAM" id="SSF51556">
    <property type="entry name" value="Metallo-dependent hydrolases"/>
    <property type="match status" value="1"/>
</dbReference>
<evidence type="ECO:0000313" key="1">
    <source>
        <dbReference type="EMBL" id="MBB4650140.1"/>
    </source>
</evidence>
<accession>A0ABR6L077</accession>
<dbReference type="Gene3D" id="3.20.20.140">
    <property type="entry name" value="Metal-dependent hydrolases"/>
    <property type="match status" value="1"/>
</dbReference>
<dbReference type="RefSeq" id="WP_108608714.1">
    <property type="nucleotide sequence ID" value="NZ_BAAAVZ010000003.1"/>
</dbReference>
<organism evidence="1 2">
    <name type="scientific">Aminobacter niigataensis</name>
    <dbReference type="NCBI Taxonomy" id="83265"/>
    <lineage>
        <taxon>Bacteria</taxon>
        <taxon>Pseudomonadati</taxon>
        <taxon>Pseudomonadota</taxon>
        <taxon>Alphaproteobacteria</taxon>
        <taxon>Hyphomicrobiales</taxon>
        <taxon>Phyllobacteriaceae</taxon>
        <taxon>Aminobacter</taxon>
    </lineage>
</organism>
<evidence type="ECO:0008006" key="3">
    <source>
        <dbReference type="Google" id="ProtNLM"/>
    </source>
</evidence>
<protein>
    <recommendedName>
        <fullName evidence="3">Cytosolic protein</fullName>
    </recommendedName>
</protein>
<proteinExistence type="predicted"/>
<dbReference type="InterPro" id="IPR046249">
    <property type="entry name" value="DUF6282"/>
</dbReference>
<evidence type="ECO:0000313" key="2">
    <source>
        <dbReference type="Proteomes" id="UP000539538"/>
    </source>
</evidence>
<dbReference type="EMBL" id="JACHOT010000001">
    <property type="protein sequence ID" value="MBB4650140.1"/>
    <property type="molecule type" value="Genomic_DNA"/>
</dbReference>
<dbReference type="InterPro" id="IPR032466">
    <property type="entry name" value="Metal_Hydrolase"/>
</dbReference>
<comment type="caution">
    <text evidence="1">The sequence shown here is derived from an EMBL/GenBank/DDBJ whole genome shotgun (WGS) entry which is preliminary data.</text>
</comment>